<evidence type="ECO:0000313" key="10">
    <source>
        <dbReference type="EMBL" id="KAK8029471.1"/>
    </source>
</evidence>
<dbReference type="InterPro" id="IPR017907">
    <property type="entry name" value="Znf_RING_CS"/>
</dbReference>
<organism evidence="10 11">
    <name type="scientific">Apiospora rasikravindrae</name>
    <dbReference type="NCBI Taxonomy" id="990691"/>
    <lineage>
        <taxon>Eukaryota</taxon>
        <taxon>Fungi</taxon>
        <taxon>Dikarya</taxon>
        <taxon>Ascomycota</taxon>
        <taxon>Pezizomycotina</taxon>
        <taxon>Sordariomycetes</taxon>
        <taxon>Xylariomycetidae</taxon>
        <taxon>Amphisphaeriales</taxon>
        <taxon>Apiosporaceae</taxon>
        <taxon>Apiospora</taxon>
    </lineage>
</organism>
<feature type="region of interest" description="Disordered" evidence="7">
    <location>
        <begin position="696"/>
        <end position="717"/>
    </location>
</feature>
<evidence type="ECO:0000259" key="9">
    <source>
        <dbReference type="PROSITE" id="PS51635"/>
    </source>
</evidence>
<feature type="region of interest" description="Disordered" evidence="7">
    <location>
        <begin position="942"/>
        <end position="961"/>
    </location>
</feature>
<dbReference type="PANTHER" id="PTHR24185">
    <property type="entry name" value="CALCIUM-INDEPENDENT PHOSPHOLIPASE A2-GAMMA"/>
    <property type="match status" value="1"/>
</dbReference>
<dbReference type="SUPFAM" id="SSF52151">
    <property type="entry name" value="FabD/lysophospholipase-like"/>
    <property type="match status" value="1"/>
</dbReference>
<feature type="active site" description="Proton acceptor" evidence="6">
    <location>
        <position position="661"/>
    </location>
</feature>
<feature type="domain" description="RING-type" evidence="8">
    <location>
        <begin position="387"/>
        <end position="430"/>
    </location>
</feature>
<keyword evidence="4 6" id="KW-0443">Lipid metabolism</keyword>
<gene>
    <name evidence="10" type="ORF">PG993_010762</name>
</gene>
<accession>A0ABR1SC85</accession>
<dbReference type="Gene3D" id="3.30.40.10">
    <property type="entry name" value="Zinc/RING finger domain, C3HC4 (zinc finger)"/>
    <property type="match status" value="1"/>
</dbReference>
<feature type="short sequence motif" description="GXSXG" evidence="6">
    <location>
        <begin position="492"/>
        <end position="496"/>
    </location>
</feature>
<evidence type="ECO:0000256" key="1">
    <source>
        <dbReference type="ARBA" id="ARBA00022723"/>
    </source>
</evidence>
<keyword evidence="2 5" id="KW-0863">Zinc-finger</keyword>
<evidence type="ECO:0000313" key="11">
    <source>
        <dbReference type="Proteomes" id="UP001444661"/>
    </source>
</evidence>
<sequence length="968" mass="107074">MKSESVTWLKIRQKGQDLCLQRTVGLEDILGIEDPAPSLVLLIGESSKARSLPSLMGRVPNCVDKACIRLHKPSLEPCSDRSMLFADGPSCLHGRVPSEGPMSGDLLPRYGGLLASAAPHVYSGIFGALADVVCTFLEDFGGLAGLTDFVTAWLEHAPQLKDPALPTLAIITEGSVSAMSTMDNFFNELHGKCATPFERGFSGLAIHCLSSPGQLRDFIATQSATALLNRRTRGLAFHSRHFCTFLEGAYDTFIGAQPFSYVALSRVANPIPPDATLHLCRFVRDFVDSEHLTTFVLPIAASSIMVDAFAPGMHEFHPRTVFEASYQSAWEKIASKLCLPNSSTEMLKGIIATEYPPARVAAIKESHEKSIRLFTKHFEAYKPTRTCLMCMMRPPEHTLPCKHTICEVCIKRYGELDTDGFRLIESCYFCAAPTNGAKFRFRPDTKSLKVLGIDGGGVKAVAPLRLLELIEKVTEPFLKNYHVQNHFDVAYGTSSGNTTYSSYVLSHRADDQLGGLAVLAMFQKGLGPNDCIQIFQRLARKAFRGRYPHACFLIKVVSYLHSIWAGSVYPSEDIQSALEEQFGRESTLHDYSPATARGAKVGVTMTGVLGGNFIATNFNRSSPDGILHCRLALPSKTAGEIKVCDAYFKPHRIKGFGRFMDGAFSVNSPIALGLTVASKLRPWGLKTDLALSVGNGHCADRNSPPSPGSPSSPLERQLPSSRKWMFSIIDTFQDALAAILSSPVMDGNRLHDLLTKSGFLDSMAKQVFRLDVKLSGAEPRLDAVELMEPLLYETQRQHAQNSEVAQIADILITTMFYLELTDRPIRDKKGVSCQGRILCDLAPGTLVEHFITELEQRKAVFRIPGATIRIQKRLRQRLTTDVFQINVKFRVRDHNDVFPITLQFNERHIVKVHGISASPFTLNQLLRAQGWANPFGRADHGLIGPDKTAKNRRRSERIQIQSKRRRLL</sequence>
<evidence type="ECO:0000256" key="5">
    <source>
        <dbReference type="PROSITE-ProRule" id="PRU00175"/>
    </source>
</evidence>
<dbReference type="Proteomes" id="UP001444661">
    <property type="component" value="Unassembled WGS sequence"/>
</dbReference>
<dbReference type="InterPro" id="IPR016035">
    <property type="entry name" value="Acyl_Trfase/lysoPLipase"/>
</dbReference>
<feature type="active site" description="Nucleophile" evidence="6">
    <location>
        <position position="494"/>
    </location>
</feature>
<feature type="domain" description="PNPLA" evidence="9">
    <location>
        <begin position="451"/>
        <end position="674"/>
    </location>
</feature>
<dbReference type="Gene3D" id="3.40.1090.10">
    <property type="entry name" value="Cytosolic phospholipase A2 catalytic domain"/>
    <property type="match status" value="1"/>
</dbReference>
<evidence type="ECO:0000259" key="8">
    <source>
        <dbReference type="PROSITE" id="PS50089"/>
    </source>
</evidence>
<proteinExistence type="predicted"/>
<keyword evidence="1" id="KW-0479">Metal-binding</keyword>
<dbReference type="PROSITE" id="PS50089">
    <property type="entry name" value="ZF_RING_2"/>
    <property type="match status" value="1"/>
</dbReference>
<protein>
    <recommendedName>
        <fullName evidence="12">PNPLA domain-containing protein</fullName>
    </recommendedName>
</protein>
<evidence type="ECO:0000256" key="2">
    <source>
        <dbReference type="ARBA" id="ARBA00022771"/>
    </source>
</evidence>
<keyword evidence="11" id="KW-1185">Reference proteome</keyword>
<dbReference type="PROSITE" id="PS00518">
    <property type="entry name" value="ZF_RING_1"/>
    <property type="match status" value="1"/>
</dbReference>
<dbReference type="EMBL" id="JAQQWK010000010">
    <property type="protein sequence ID" value="KAK8029471.1"/>
    <property type="molecule type" value="Genomic_DNA"/>
</dbReference>
<evidence type="ECO:0000256" key="3">
    <source>
        <dbReference type="ARBA" id="ARBA00022833"/>
    </source>
</evidence>
<evidence type="ECO:0000256" key="4">
    <source>
        <dbReference type="ARBA" id="ARBA00023098"/>
    </source>
</evidence>
<reference evidence="10 11" key="1">
    <citation type="submission" date="2023-01" db="EMBL/GenBank/DDBJ databases">
        <title>Analysis of 21 Apiospora genomes using comparative genomics revels a genus with tremendous synthesis potential of carbohydrate active enzymes and secondary metabolites.</title>
        <authorList>
            <person name="Sorensen T."/>
        </authorList>
    </citation>
    <scope>NUCLEOTIDE SEQUENCE [LARGE SCALE GENOMIC DNA]</scope>
    <source>
        <strain evidence="10 11">CBS 33761</strain>
    </source>
</reference>
<dbReference type="PROSITE" id="PS51635">
    <property type="entry name" value="PNPLA"/>
    <property type="match status" value="1"/>
</dbReference>
<name>A0ABR1SC85_9PEZI</name>
<dbReference type="InterPro" id="IPR002641">
    <property type="entry name" value="PNPLA_dom"/>
</dbReference>
<dbReference type="InterPro" id="IPR013083">
    <property type="entry name" value="Znf_RING/FYVE/PHD"/>
</dbReference>
<keyword evidence="6" id="KW-0442">Lipid degradation</keyword>
<keyword evidence="6" id="KW-0378">Hydrolase</keyword>
<feature type="short sequence motif" description="DGA/G" evidence="6">
    <location>
        <begin position="661"/>
        <end position="663"/>
    </location>
</feature>
<evidence type="ECO:0000256" key="7">
    <source>
        <dbReference type="SAM" id="MobiDB-lite"/>
    </source>
</evidence>
<evidence type="ECO:0000256" key="6">
    <source>
        <dbReference type="PROSITE-ProRule" id="PRU01161"/>
    </source>
</evidence>
<dbReference type="PANTHER" id="PTHR24185:SF8">
    <property type="entry name" value="PNPLA DOMAIN-CONTAINING PROTEIN"/>
    <property type="match status" value="1"/>
</dbReference>
<keyword evidence="3" id="KW-0862">Zinc</keyword>
<comment type="caution">
    <text evidence="6">Lacks conserved residue(s) required for the propagation of feature annotation.</text>
</comment>
<evidence type="ECO:0008006" key="12">
    <source>
        <dbReference type="Google" id="ProtNLM"/>
    </source>
</evidence>
<comment type="caution">
    <text evidence="10">The sequence shown here is derived from an EMBL/GenBank/DDBJ whole genome shotgun (WGS) entry which is preliminary data.</text>
</comment>
<dbReference type="InterPro" id="IPR001841">
    <property type="entry name" value="Znf_RING"/>
</dbReference>